<dbReference type="PANTHER" id="PTHR30287:SF1">
    <property type="entry name" value="INNER MEMBRANE PROTEIN"/>
    <property type="match status" value="1"/>
</dbReference>
<dbReference type="AlphaFoldDB" id="A0A849HNM1"/>
<feature type="transmembrane region" description="Helical" evidence="6">
    <location>
        <begin position="511"/>
        <end position="533"/>
    </location>
</feature>
<dbReference type="PANTHER" id="PTHR30287">
    <property type="entry name" value="MEMBRANE COMPONENT OF PREDICTED ABC SUPERFAMILY METABOLITE UPTAKE TRANSPORTER"/>
    <property type="match status" value="1"/>
</dbReference>
<gene>
    <name evidence="8" type="ORF">HJG52_18550</name>
</gene>
<evidence type="ECO:0000259" key="7">
    <source>
        <dbReference type="Pfam" id="PF02687"/>
    </source>
</evidence>
<evidence type="ECO:0000256" key="2">
    <source>
        <dbReference type="ARBA" id="ARBA00022475"/>
    </source>
</evidence>
<reference evidence="8 9" key="1">
    <citation type="submission" date="2020-04" db="EMBL/GenBank/DDBJ databases">
        <title>Knoellia sp. isolate from air conditioner.</title>
        <authorList>
            <person name="Chea S."/>
            <person name="Kim D.-U."/>
        </authorList>
    </citation>
    <scope>NUCLEOTIDE SEQUENCE [LARGE SCALE GENOMIC DNA]</scope>
    <source>
        <strain evidence="8 9">DB2414S</strain>
    </source>
</reference>
<dbReference type="Proteomes" id="UP000588586">
    <property type="component" value="Unassembled WGS sequence"/>
</dbReference>
<keyword evidence="5 6" id="KW-0472">Membrane</keyword>
<comment type="subcellular location">
    <subcellularLocation>
        <location evidence="1">Cell membrane</location>
        <topology evidence="1">Multi-pass membrane protein</topology>
    </subcellularLocation>
</comment>
<feature type="transmembrane region" description="Helical" evidence="6">
    <location>
        <begin position="6"/>
        <end position="29"/>
    </location>
</feature>
<evidence type="ECO:0000256" key="3">
    <source>
        <dbReference type="ARBA" id="ARBA00022692"/>
    </source>
</evidence>
<evidence type="ECO:0000313" key="9">
    <source>
        <dbReference type="Proteomes" id="UP000588586"/>
    </source>
</evidence>
<dbReference type="GO" id="GO:0005886">
    <property type="term" value="C:plasma membrane"/>
    <property type="evidence" value="ECO:0007669"/>
    <property type="project" value="UniProtKB-SubCell"/>
</dbReference>
<feature type="transmembrane region" description="Helical" evidence="6">
    <location>
        <begin position="50"/>
        <end position="73"/>
    </location>
</feature>
<evidence type="ECO:0000256" key="6">
    <source>
        <dbReference type="SAM" id="Phobius"/>
    </source>
</evidence>
<name>A0A849HNM1_9MICO</name>
<sequence length="544" mass="56278">MPLDLPWSALAIVVPCAVVSALVAAKLPAMRLGRLDIIGVMRGQTVSPPLGRTLPIVGVVLAGVGAAAVLTGAPMQSGGDYRVGFGSVGLVLGVLCLVPALLVFLGRVSARWPISIRMATRDAARHRSRATPTVAAILAAVAAITIMSIGLSSDTRQQRAEYVPQALPGEGTISTWDAESRLSADAALRPVAGTVRATPLLVVRGVDDPLAGPMSPTPAKPQPFVAAVPDGCTAEQSIWDTGSGQNCIRLGTMAYDNAFIGVLPAAEIAARLGLTADQARAVREGAIAVAVPSLRNERSVRLASGTFVMDQTTYAPSQVKTTRTDELPVVPVAAVHRGDGAMPAQTGAFVTPETARRLGWPTVQTMLLLRAPDGGAIDEATEKQVDETLGAESEGLYVERGFQRYDATIMRVLMGVGAALVLIVTLIATALSLAEQQRDLGTLAAVGATRGTRRRFAAVQATVTGLLGALCGVAVGLVAGTALAFPLTTGQFTDPATGATRTNGPYLSVPWPWLLLVAVVVPVVAGLIAAAAIRREPTMTRRAS</sequence>
<feature type="transmembrane region" description="Helical" evidence="6">
    <location>
        <begin position="85"/>
        <end position="109"/>
    </location>
</feature>
<evidence type="ECO:0000256" key="1">
    <source>
        <dbReference type="ARBA" id="ARBA00004651"/>
    </source>
</evidence>
<keyword evidence="9" id="KW-1185">Reference proteome</keyword>
<feature type="transmembrane region" description="Helical" evidence="6">
    <location>
        <begin position="130"/>
        <end position="151"/>
    </location>
</feature>
<feature type="domain" description="ABC3 transporter permease C-terminal" evidence="7">
    <location>
        <begin position="412"/>
        <end position="535"/>
    </location>
</feature>
<protein>
    <recommendedName>
        <fullName evidence="7">ABC3 transporter permease C-terminal domain-containing protein</fullName>
    </recommendedName>
</protein>
<evidence type="ECO:0000256" key="5">
    <source>
        <dbReference type="ARBA" id="ARBA00023136"/>
    </source>
</evidence>
<keyword evidence="3 6" id="KW-0812">Transmembrane</keyword>
<feature type="transmembrane region" description="Helical" evidence="6">
    <location>
        <begin position="455"/>
        <end position="485"/>
    </location>
</feature>
<comment type="caution">
    <text evidence="8">The sequence shown here is derived from an EMBL/GenBank/DDBJ whole genome shotgun (WGS) entry which is preliminary data.</text>
</comment>
<dbReference type="Pfam" id="PF02687">
    <property type="entry name" value="FtsX"/>
    <property type="match status" value="1"/>
</dbReference>
<keyword evidence="2" id="KW-1003">Cell membrane</keyword>
<dbReference type="InterPro" id="IPR003838">
    <property type="entry name" value="ABC3_permease_C"/>
</dbReference>
<dbReference type="RefSeq" id="WP_171245105.1">
    <property type="nucleotide sequence ID" value="NZ_JABEPQ010000005.1"/>
</dbReference>
<feature type="transmembrane region" description="Helical" evidence="6">
    <location>
        <begin position="412"/>
        <end position="434"/>
    </location>
</feature>
<evidence type="ECO:0000256" key="4">
    <source>
        <dbReference type="ARBA" id="ARBA00022989"/>
    </source>
</evidence>
<keyword evidence="4 6" id="KW-1133">Transmembrane helix</keyword>
<dbReference type="InterPro" id="IPR038766">
    <property type="entry name" value="Membrane_comp_ABC_pdt"/>
</dbReference>
<evidence type="ECO:0000313" key="8">
    <source>
        <dbReference type="EMBL" id="NNM47991.1"/>
    </source>
</evidence>
<accession>A0A849HNM1</accession>
<organism evidence="8 9">
    <name type="scientific">Knoellia koreensis</name>
    <dbReference type="NCBI Taxonomy" id="2730921"/>
    <lineage>
        <taxon>Bacteria</taxon>
        <taxon>Bacillati</taxon>
        <taxon>Actinomycetota</taxon>
        <taxon>Actinomycetes</taxon>
        <taxon>Micrococcales</taxon>
        <taxon>Intrasporangiaceae</taxon>
        <taxon>Knoellia</taxon>
    </lineage>
</organism>
<dbReference type="EMBL" id="JABEPQ010000005">
    <property type="protein sequence ID" value="NNM47991.1"/>
    <property type="molecule type" value="Genomic_DNA"/>
</dbReference>
<proteinExistence type="predicted"/>